<evidence type="ECO:0000313" key="1">
    <source>
        <dbReference type="EMBL" id="KYN13302.1"/>
    </source>
</evidence>
<gene>
    <name evidence="1" type="ORF">ALC57_14503</name>
</gene>
<evidence type="ECO:0000313" key="2">
    <source>
        <dbReference type="Proteomes" id="UP000078492"/>
    </source>
</evidence>
<reference evidence="1 2" key="1">
    <citation type="submission" date="2015-09" db="EMBL/GenBank/DDBJ databases">
        <title>Trachymyrmex cornetzi WGS genome.</title>
        <authorList>
            <person name="Nygaard S."/>
            <person name="Hu H."/>
            <person name="Boomsma J."/>
            <person name="Zhang G."/>
        </authorList>
    </citation>
    <scope>NUCLEOTIDE SEQUENCE [LARGE SCALE GENOMIC DNA]</scope>
    <source>
        <strain evidence="1">Tcor2-1</strain>
        <tissue evidence="1">Whole body</tissue>
    </source>
</reference>
<name>A0A151IYB3_9HYME</name>
<proteinExistence type="predicted"/>
<dbReference type="STRING" id="471704.A0A151IYB3"/>
<sequence>MFNIQSVPAHFIPLRKLLKYIFELPHVLHLTLKNIKEINESCSRDIFDFLGSPLWNEISKNYTDNIVIPIFLFFDDFEINNPLGSHAGVHKLGAAYISIAGIPIKYQSRLENIFLALLCHSFDRVSYGNRAIFNILIEELSFLETNGIEIVSNSKRYKIYFVLTLILGDNLGVNSILGFSESFSSRFFCRFCRATQRERFLYNGDFYLFDVNLFHWNNLIFNETLFCLIPIFQFKYVKTISLAGKSRLFRAIFFDEITFSLITLNIIP</sequence>
<organism evidence="1 2">
    <name type="scientific">Trachymyrmex cornetzi</name>
    <dbReference type="NCBI Taxonomy" id="471704"/>
    <lineage>
        <taxon>Eukaryota</taxon>
        <taxon>Metazoa</taxon>
        <taxon>Ecdysozoa</taxon>
        <taxon>Arthropoda</taxon>
        <taxon>Hexapoda</taxon>
        <taxon>Insecta</taxon>
        <taxon>Pterygota</taxon>
        <taxon>Neoptera</taxon>
        <taxon>Endopterygota</taxon>
        <taxon>Hymenoptera</taxon>
        <taxon>Apocrita</taxon>
        <taxon>Aculeata</taxon>
        <taxon>Formicoidea</taxon>
        <taxon>Formicidae</taxon>
        <taxon>Myrmicinae</taxon>
        <taxon>Trachymyrmex</taxon>
    </lineage>
</organism>
<protein>
    <submittedName>
        <fullName evidence="1">Uncharacterized protein</fullName>
    </submittedName>
</protein>
<dbReference type="EMBL" id="KQ980767">
    <property type="protein sequence ID" value="KYN13302.1"/>
    <property type="molecule type" value="Genomic_DNA"/>
</dbReference>
<keyword evidence="2" id="KW-1185">Reference proteome</keyword>
<dbReference type="AlphaFoldDB" id="A0A151IYB3"/>
<accession>A0A151IYB3</accession>
<dbReference type="Proteomes" id="UP000078492">
    <property type="component" value="Unassembled WGS sequence"/>
</dbReference>